<dbReference type="Proteomes" id="UP001160483">
    <property type="component" value="Unassembled WGS sequence"/>
</dbReference>
<keyword evidence="9" id="KW-1133">Transmembrane helix</keyword>
<sequence>MNCLVKLEYRKKSMLMHVDSKAAIKQLQGGLQRRTSEANFSGAAAAAVVVYKYATRLTRGIQEPEAYAAVETQEGEDEDYEELSANETDEADAEQQLFVVNQGINLLLATLALMMMPLMWIAVGILTAASTELFIRSRTISDISVFEDKAIFLHDASDMKLIPQQHPGNIASEGPDSAEDKAPYFGHYAHNDEEEKDSFLEDVGTIIKRADDLFDQKQYAQTRDYIKAEVSKYPSRAEMWWRLARVCNYLFDENSDVEKKRALAFEGLACAKKAYALDSNSAASNKWMAIMTSTVGAFLNLKEKIAGAHGIREHIQRAIELDPTDATSHNILGQWCLAFADMTWLEKRAAAALFGTPPTSTYEEAVQHFQAAENVSPGFWKKNMFLLAQTYMKMKRMKDAEMWALKAQAVPMETKADEEVLLSMLSDFITKKLKTKAQVENMSIHLNGSIKQRAVPQPSAVKRSAEAMAKSSSTSLSLGSIIAGDASLLMASSGIGIMAFSGVVSVVMVALNDDLPSVTELRLFSPLIVTGSVLFAVGALNSMLRYSNRKANAAPGEIVLPPGHPPIANEKVAEMVELDEDGKRRKRVSKCPLGF</sequence>
<dbReference type="GO" id="GO:0008017">
    <property type="term" value="F:microtubule binding"/>
    <property type="evidence" value="ECO:0007669"/>
    <property type="project" value="TreeGrafter"/>
</dbReference>
<comment type="caution">
    <text evidence="10">The sequence shown here is derived from an EMBL/GenBank/DDBJ whole genome shotgun (WGS) entry which is preliminary data.</text>
</comment>
<keyword evidence="6" id="KW-0206">Cytoskeleton</keyword>
<evidence type="ECO:0000256" key="9">
    <source>
        <dbReference type="SAM" id="Phobius"/>
    </source>
</evidence>
<feature type="transmembrane region" description="Helical" evidence="9">
    <location>
        <begin position="106"/>
        <end position="129"/>
    </location>
</feature>
<evidence type="ECO:0000256" key="2">
    <source>
        <dbReference type="ARBA" id="ARBA00011375"/>
    </source>
</evidence>
<gene>
    <name evidence="10" type="ORF">PBS003_LOCUS4825</name>
</gene>
<evidence type="ECO:0000256" key="8">
    <source>
        <dbReference type="ARBA" id="ARBA00041958"/>
    </source>
</evidence>
<keyword evidence="5" id="KW-0802">TPR repeat</keyword>
<evidence type="ECO:0000313" key="11">
    <source>
        <dbReference type="Proteomes" id="UP001160483"/>
    </source>
</evidence>
<dbReference type="Pfam" id="PF21033">
    <property type="entry name" value="RMD1-3"/>
    <property type="match status" value="1"/>
</dbReference>
<dbReference type="SUPFAM" id="SSF48452">
    <property type="entry name" value="TPR-like"/>
    <property type="match status" value="1"/>
</dbReference>
<dbReference type="EMBL" id="CAKKTJ010000214">
    <property type="protein sequence ID" value="CAH0478112.1"/>
    <property type="molecule type" value="Genomic_DNA"/>
</dbReference>
<dbReference type="GO" id="GO:0005737">
    <property type="term" value="C:cytoplasm"/>
    <property type="evidence" value="ECO:0007669"/>
    <property type="project" value="TreeGrafter"/>
</dbReference>
<evidence type="ECO:0000313" key="10">
    <source>
        <dbReference type="EMBL" id="CAH0478112.1"/>
    </source>
</evidence>
<dbReference type="PANTHER" id="PTHR16056:SF16">
    <property type="entry name" value="REGULATOR OF MICROTUBULE DYNAMICS PROTEIN 1"/>
    <property type="match status" value="1"/>
</dbReference>
<evidence type="ECO:0000256" key="7">
    <source>
        <dbReference type="ARBA" id="ARBA00039966"/>
    </source>
</evidence>
<dbReference type="PANTHER" id="PTHR16056">
    <property type="entry name" value="REGULATOR OF MICROTUBULE DYNAMICS PROTEIN"/>
    <property type="match status" value="1"/>
</dbReference>
<reference evidence="10" key="1">
    <citation type="submission" date="2021-11" db="EMBL/GenBank/DDBJ databases">
        <authorList>
            <person name="Islam A."/>
            <person name="Islam S."/>
            <person name="Flora M.S."/>
            <person name="Rahman M."/>
            <person name="Ziaur R.M."/>
            <person name="Epstein J.H."/>
            <person name="Hassan M."/>
            <person name="Klassen M."/>
            <person name="Woodard K."/>
            <person name="Webb A."/>
            <person name="Webby R.J."/>
            <person name="El Zowalaty M.E."/>
        </authorList>
    </citation>
    <scope>NUCLEOTIDE SEQUENCE</scope>
    <source>
        <strain evidence="10">Pbs3</strain>
    </source>
</reference>
<feature type="transmembrane region" description="Helical" evidence="9">
    <location>
        <begin position="488"/>
        <end position="511"/>
    </location>
</feature>
<keyword evidence="4" id="KW-0677">Repeat</keyword>
<evidence type="ECO:0000256" key="4">
    <source>
        <dbReference type="ARBA" id="ARBA00022737"/>
    </source>
</evidence>
<evidence type="ECO:0000256" key="6">
    <source>
        <dbReference type="ARBA" id="ARBA00023212"/>
    </source>
</evidence>
<evidence type="ECO:0000256" key="1">
    <source>
        <dbReference type="ARBA" id="ARBA00004245"/>
    </source>
</evidence>
<dbReference type="InterPro" id="IPR049039">
    <property type="entry name" value="RMD1-3_a_helical_rpt"/>
</dbReference>
<protein>
    <recommendedName>
        <fullName evidence="7">Regulator of microtubule dynamics protein 1</fullName>
    </recommendedName>
    <alternativeName>
        <fullName evidence="8">Protein FAM82B</fullName>
    </alternativeName>
</protein>
<name>A0AAU9L5D4_9STRA</name>
<keyword evidence="3" id="KW-0963">Cytoplasm</keyword>
<dbReference type="AlphaFoldDB" id="A0AAU9L5D4"/>
<evidence type="ECO:0000256" key="5">
    <source>
        <dbReference type="ARBA" id="ARBA00022803"/>
    </source>
</evidence>
<dbReference type="Gene3D" id="1.25.40.10">
    <property type="entry name" value="Tetratricopeptide repeat domain"/>
    <property type="match status" value="1"/>
</dbReference>
<comment type="subunit">
    <text evidence="2">Interacts with microtubules.</text>
</comment>
<evidence type="ECO:0000256" key="3">
    <source>
        <dbReference type="ARBA" id="ARBA00022490"/>
    </source>
</evidence>
<dbReference type="GO" id="GO:0097431">
    <property type="term" value="C:mitotic spindle pole"/>
    <property type="evidence" value="ECO:0007669"/>
    <property type="project" value="TreeGrafter"/>
</dbReference>
<keyword evidence="9" id="KW-0812">Transmembrane</keyword>
<keyword evidence="9" id="KW-0472">Membrane</keyword>
<proteinExistence type="predicted"/>
<feature type="transmembrane region" description="Helical" evidence="9">
    <location>
        <begin position="523"/>
        <end position="544"/>
    </location>
</feature>
<organism evidence="10 11">
    <name type="scientific">Peronospora belbahrii</name>
    <dbReference type="NCBI Taxonomy" id="622444"/>
    <lineage>
        <taxon>Eukaryota</taxon>
        <taxon>Sar</taxon>
        <taxon>Stramenopiles</taxon>
        <taxon>Oomycota</taxon>
        <taxon>Peronosporomycetes</taxon>
        <taxon>Peronosporales</taxon>
        <taxon>Peronosporaceae</taxon>
        <taxon>Peronospora</taxon>
    </lineage>
</organism>
<dbReference type="GO" id="GO:0005876">
    <property type="term" value="C:spindle microtubule"/>
    <property type="evidence" value="ECO:0007669"/>
    <property type="project" value="TreeGrafter"/>
</dbReference>
<comment type="subcellular location">
    <subcellularLocation>
        <location evidence="1">Cytoplasm</location>
        <location evidence="1">Cytoskeleton</location>
    </subcellularLocation>
</comment>
<accession>A0AAU9L5D4</accession>
<dbReference type="InterPro" id="IPR011990">
    <property type="entry name" value="TPR-like_helical_dom_sf"/>
</dbReference>